<dbReference type="EC" id="3.4.11.-" evidence="3"/>
<keyword evidence="1" id="KW-0732">Signal</keyword>
<dbReference type="CDD" id="cd09604">
    <property type="entry name" value="M1_APN_like"/>
    <property type="match status" value="1"/>
</dbReference>
<name>A0AA51NC56_9BACT</name>
<dbReference type="Proteomes" id="UP001230496">
    <property type="component" value="Chromosome"/>
</dbReference>
<dbReference type="PANTHER" id="PTHR11533:SF174">
    <property type="entry name" value="PUROMYCIN-SENSITIVE AMINOPEPTIDASE-RELATED"/>
    <property type="match status" value="1"/>
</dbReference>
<evidence type="ECO:0000313" key="3">
    <source>
        <dbReference type="EMBL" id="WMN10886.1"/>
    </source>
</evidence>
<dbReference type="GO" id="GO:0043171">
    <property type="term" value="P:peptide catabolic process"/>
    <property type="evidence" value="ECO:0007669"/>
    <property type="project" value="TreeGrafter"/>
</dbReference>
<evidence type="ECO:0000256" key="1">
    <source>
        <dbReference type="SAM" id="SignalP"/>
    </source>
</evidence>
<gene>
    <name evidence="3" type="ORF">QYS49_23160</name>
</gene>
<dbReference type="InterPro" id="IPR014782">
    <property type="entry name" value="Peptidase_M1_dom"/>
</dbReference>
<keyword evidence="3" id="KW-0378">Hydrolase</keyword>
<sequence>MKYMRVLKLSVLMFLGVMSSLFAQEPQENNQDLFKFFGDRSGNEFRSASGKPGHNYWQNSADYKIDVTLDEENEMLRGSITINYTNNSPEKLEFVWLHLEQNRFTETSRGTLTTPIQGNRYVGDMDGGYNITNLKAVSGRRGNPSSEHIITDTRMQVFFDEPIEAKGGTATISMNFEYKIPVKGMDRMGQLKVDDGTIFAMAQWYPKMVVFDDVRGWNTEPYLGAGEFYLDYGDFEYNVTVPYDHIVVGSGELLNPKDVLTAEQQNRMAKAANSDETVHIITADEVGDPSKTRPKQSGNLTWKFKIENARDVAWGSSPAFIWDAAKIDLPSGKKAMAQSAYPKESDGEDGYGRSTEYSKASVEHYSNKWFEYPYPNAVNVAADIGGMEYPGLNFCGYQSKNKSLWGVTDHEFGHNWFPMIVGSNERLYAWMDEGFNTFINFYSSEEFNDGEFADDLDETRSYVGWLTSDSREKIATYPDVADTRNLGMIAYMKPAMGLLMLREYILGHERFDNAFTAYIERWAYKHPTPGDFFNTMENVSGESLSWFWKTWFYGNGNIDIALDGVYPYQGSYLLVLANKGEVPMPVKMKVTYTDGTDEMVELPVEIWQRGNSWNHLLTSGSKEVEKIEIDPDKILPDVNGSNDVWPSQYYEDK</sequence>
<dbReference type="GO" id="GO:0005737">
    <property type="term" value="C:cytoplasm"/>
    <property type="evidence" value="ECO:0007669"/>
    <property type="project" value="TreeGrafter"/>
</dbReference>
<dbReference type="GO" id="GO:0008270">
    <property type="term" value="F:zinc ion binding"/>
    <property type="evidence" value="ECO:0007669"/>
    <property type="project" value="InterPro"/>
</dbReference>
<proteinExistence type="predicted"/>
<feature type="chain" id="PRO_5041380807" evidence="1">
    <location>
        <begin position="24"/>
        <end position="653"/>
    </location>
</feature>
<reference evidence="3 4" key="1">
    <citation type="submission" date="2023-08" db="EMBL/GenBank/DDBJ databases">
        <title>Comparative genomics and taxonomic characterization of three novel marine species of genus Marivirga.</title>
        <authorList>
            <person name="Muhammad N."/>
            <person name="Kim S.-G."/>
        </authorList>
    </citation>
    <scope>NUCLEOTIDE SEQUENCE [LARGE SCALE GENOMIC DNA]</scope>
    <source>
        <strain evidence="3 4">BDSF4-3</strain>
    </source>
</reference>
<keyword evidence="4" id="KW-1185">Reference proteome</keyword>
<dbReference type="SUPFAM" id="SSF55486">
    <property type="entry name" value="Metalloproteases ('zincins'), catalytic domain"/>
    <property type="match status" value="1"/>
</dbReference>
<dbReference type="PANTHER" id="PTHR11533">
    <property type="entry name" value="PROTEASE M1 ZINC METALLOPROTEASE"/>
    <property type="match status" value="1"/>
</dbReference>
<evidence type="ECO:0000313" key="4">
    <source>
        <dbReference type="Proteomes" id="UP001230496"/>
    </source>
</evidence>
<dbReference type="GO" id="GO:0070006">
    <property type="term" value="F:metalloaminopeptidase activity"/>
    <property type="evidence" value="ECO:0007669"/>
    <property type="project" value="TreeGrafter"/>
</dbReference>
<dbReference type="InterPro" id="IPR050344">
    <property type="entry name" value="Peptidase_M1_aminopeptidases"/>
</dbReference>
<organism evidence="3 4">
    <name type="scientific">Marivirga salinarum</name>
    <dbReference type="NCBI Taxonomy" id="3059078"/>
    <lineage>
        <taxon>Bacteria</taxon>
        <taxon>Pseudomonadati</taxon>
        <taxon>Bacteroidota</taxon>
        <taxon>Cytophagia</taxon>
        <taxon>Cytophagales</taxon>
        <taxon>Marivirgaceae</taxon>
        <taxon>Marivirga</taxon>
    </lineage>
</organism>
<feature type="signal peptide" evidence="1">
    <location>
        <begin position="1"/>
        <end position="23"/>
    </location>
</feature>
<dbReference type="InterPro" id="IPR027268">
    <property type="entry name" value="Peptidase_M4/M1_CTD_sf"/>
</dbReference>
<dbReference type="GO" id="GO:0042277">
    <property type="term" value="F:peptide binding"/>
    <property type="evidence" value="ECO:0007669"/>
    <property type="project" value="TreeGrafter"/>
</dbReference>
<dbReference type="Pfam" id="PF01433">
    <property type="entry name" value="Peptidase_M1"/>
    <property type="match status" value="1"/>
</dbReference>
<dbReference type="EMBL" id="CP129971">
    <property type="protein sequence ID" value="WMN10886.1"/>
    <property type="molecule type" value="Genomic_DNA"/>
</dbReference>
<dbReference type="KEGG" id="msaa:QYS49_23160"/>
<dbReference type="AlphaFoldDB" id="A0AA51NC56"/>
<dbReference type="RefSeq" id="WP_308347409.1">
    <property type="nucleotide sequence ID" value="NZ_CP129971.1"/>
</dbReference>
<keyword evidence="3" id="KW-0645">Protease</keyword>
<dbReference type="GO" id="GO:0016020">
    <property type="term" value="C:membrane"/>
    <property type="evidence" value="ECO:0007669"/>
    <property type="project" value="TreeGrafter"/>
</dbReference>
<dbReference type="Gene3D" id="1.10.390.10">
    <property type="entry name" value="Neutral Protease Domain 2"/>
    <property type="match status" value="1"/>
</dbReference>
<dbReference type="GO" id="GO:0005615">
    <property type="term" value="C:extracellular space"/>
    <property type="evidence" value="ECO:0007669"/>
    <property type="project" value="TreeGrafter"/>
</dbReference>
<evidence type="ECO:0000259" key="2">
    <source>
        <dbReference type="Pfam" id="PF01433"/>
    </source>
</evidence>
<feature type="domain" description="Peptidase M1 membrane alanine aminopeptidase" evidence="2">
    <location>
        <begin position="370"/>
        <end position="551"/>
    </location>
</feature>
<protein>
    <submittedName>
        <fullName evidence="3">M1 family metallopeptidase</fullName>
        <ecNumber evidence="3">3.4.11.-</ecNumber>
    </submittedName>
</protein>
<keyword evidence="3" id="KW-0031">Aminopeptidase</keyword>
<accession>A0AA51NC56</accession>